<feature type="transmembrane region" description="Helical" evidence="1">
    <location>
        <begin position="189"/>
        <end position="211"/>
    </location>
</feature>
<accession>A0A9W5YE94</accession>
<dbReference type="InterPro" id="IPR012507">
    <property type="entry name" value="YibE_F"/>
</dbReference>
<keyword evidence="3" id="KW-1185">Reference proteome</keyword>
<feature type="transmembrane region" description="Helical" evidence="1">
    <location>
        <begin position="114"/>
        <end position="131"/>
    </location>
</feature>
<dbReference type="AlphaFoldDB" id="A0A9W5YE94"/>
<feature type="transmembrane region" description="Helical" evidence="1">
    <location>
        <begin position="138"/>
        <end position="157"/>
    </location>
</feature>
<dbReference type="EMBL" id="BRLB01000023">
    <property type="protein sequence ID" value="GKX31917.1"/>
    <property type="molecule type" value="Genomic_DNA"/>
</dbReference>
<keyword evidence="1" id="KW-0812">Transmembrane</keyword>
<dbReference type="RefSeq" id="WP_281819256.1">
    <property type="nucleotide sequence ID" value="NZ_BRLB01000023.1"/>
</dbReference>
<dbReference type="Proteomes" id="UP001144256">
    <property type="component" value="Unassembled WGS sequence"/>
</dbReference>
<comment type="caution">
    <text evidence="2">The sequence shown here is derived from an EMBL/GenBank/DDBJ whole genome shotgun (WGS) entry which is preliminary data.</text>
</comment>
<evidence type="ECO:0000313" key="2">
    <source>
        <dbReference type="EMBL" id="GKX31917.1"/>
    </source>
</evidence>
<evidence type="ECO:0000256" key="1">
    <source>
        <dbReference type="SAM" id="Phobius"/>
    </source>
</evidence>
<evidence type="ECO:0008006" key="4">
    <source>
        <dbReference type="Google" id="ProtNLM"/>
    </source>
</evidence>
<dbReference type="PANTHER" id="PTHR41771:SF1">
    <property type="entry name" value="MEMBRANE PROTEIN"/>
    <property type="match status" value="1"/>
</dbReference>
<gene>
    <name evidence="2" type="ORF">SH1V18_43970</name>
</gene>
<keyword evidence="1" id="KW-0472">Membrane</keyword>
<protein>
    <recommendedName>
        <fullName evidence="4">YibE/F family protein</fullName>
    </recommendedName>
</protein>
<feature type="transmembrane region" description="Helical" evidence="1">
    <location>
        <begin position="336"/>
        <end position="358"/>
    </location>
</feature>
<organism evidence="2 3">
    <name type="scientific">Vallitalea longa</name>
    <dbReference type="NCBI Taxonomy" id="2936439"/>
    <lineage>
        <taxon>Bacteria</taxon>
        <taxon>Bacillati</taxon>
        <taxon>Bacillota</taxon>
        <taxon>Clostridia</taxon>
        <taxon>Lachnospirales</taxon>
        <taxon>Vallitaleaceae</taxon>
        <taxon>Vallitalea</taxon>
    </lineage>
</organism>
<keyword evidence="1" id="KW-1133">Transmembrane helix</keyword>
<reference evidence="2" key="1">
    <citation type="submission" date="2022-06" db="EMBL/GenBank/DDBJ databases">
        <title>Vallitalea longa sp. nov., an anaerobic bacterium isolated from marine sediment.</title>
        <authorList>
            <person name="Hirano S."/>
            <person name="Terahara T."/>
            <person name="Mori K."/>
            <person name="Hamada M."/>
            <person name="Matsumoto R."/>
            <person name="Kobayashi T."/>
        </authorList>
    </citation>
    <scope>NUCLEOTIDE SEQUENCE</scope>
    <source>
        <strain evidence="2">SH18-1</strain>
    </source>
</reference>
<feature type="transmembrane region" description="Helical" evidence="1">
    <location>
        <begin position="163"/>
        <end position="182"/>
    </location>
</feature>
<proteinExistence type="predicted"/>
<evidence type="ECO:0000313" key="3">
    <source>
        <dbReference type="Proteomes" id="UP001144256"/>
    </source>
</evidence>
<feature type="transmembrane region" description="Helical" evidence="1">
    <location>
        <begin position="298"/>
        <end position="316"/>
    </location>
</feature>
<name>A0A9W5YE94_9FIRM</name>
<dbReference type="PANTHER" id="PTHR41771">
    <property type="entry name" value="MEMBRANE PROTEIN-RELATED"/>
    <property type="match status" value="1"/>
</dbReference>
<dbReference type="Pfam" id="PF07907">
    <property type="entry name" value="YibE_F"/>
    <property type="match status" value="1"/>
</dbReference>
<sequence length="373" mass="41588">MRIIYLLFICLLFINPIDVNGNEETSNEWKYIHGKVINIIEDTIDEENFMRYQRVLVRLTEKDLSSEVEVENIINTASIYKIIVESGDEIIIVGNQVGETIENGRVYSYARDKYLLYLLLVFIGALLLFGGKNGFYSIMSLAICVSLILFAFFPFIMKSYNPVIVVSIISIISTLITLSIIGGFNIKTYAAIIGTIGGVISAGLLTFYFGALTHIQGIGDEDVELLSYFTEGYNLNFRDLLYAGIIIGALGAIMDVSMSIASSMGELYENNPRISKDQLFRAGMRIGKDIMGTMSNTLILAYAGNSISMILVFFLYDRSLIQFINSDQVAGEILRALCGSIGLIFSIPITSMAFISICKKKNNYVKPRAIYRK</sequence>